<organism evidence="1">
    <name type="scientific">Chlorobium chlorochromatii (strain CaD3)</name>
    <dbReference type="NCBI Taxonomy" id="340177"/>
    <lineage>
        <taxon>Bacteria</taxon>
        <taxon>Pseudomonadati</taxon>
        <taxon>Chlorobiota</taxon>
        <taxon>Chlorobiia</taxon>
        <taxon>Chlorobiales</taxon>
        <taxon>Chlorobiaceae</taxon>
        <taxon>Chlorobium/Pelodictyon group</taxon>
        <taxon>Chlorobium</taxon>
    </lineage>
</organism>
<reference evidence="1" key="1">
    <citation type="submission" date="2005-08" db="EMBL/GenBank/DDBJ databases">
        <title>Complete sequence of Chlorobium chlorochromatii CaD3.</title>
        <authorList>
            <person name="Copeland A."/>
            <person name="Lucas S."/>
            <person name="Lapidus A."/>
            <person name="Barry K."/>
            <person name="Detter J.C."/>
            <person name="Glavina T."/>
            <person name="Hammon N."/>
            <person name="Israni S."/>
            <person name="Pitluck S."/>
            <person name="Bryant D."/>
            <person name="Schmutz J."/>
            <person name="Larimer F."/>
            <person name="Land M."/>
            <person name="Kyrpides N."/>
            <person name="Ivanova N."/>
            <person name="Richardson P."/>
        </authorList>
    </citation>
    <scope>NUCLEOTIDE SEQUENCE [LARGE SCALE GENOMIC DNA]</scope>
    <source>
        <strain evidence="1">CaD3</strain>
    </source>
</reference>
<dbReference type="EMBL" id="CP000108">
    <property type="protein sequence ID" value="ABB28632.1"/>
    <property type="molecule type" value="Genomic_DNA"/>
</dbReference>
<evidence type="ECO:0000313" key="1">
    <source>
        <dbReference type="EMBL" id="ABB28632.1"/>
    </source>
</evidence>
<dbReference type="HOGENOM" id="CLU_2567621_0_0_10"/>
<protein>
    <submittedName>
        <fullName evidence="1">Uncharacterized protein</fullName>
    </submittedName>
</protein>
<dbReference type="STRING" id="340177.Cag_1374"/>
<sequence length="81" mass="9413">METTMQTNANNNYTTDSIIREVRCLKEDNAAEYGFDIRMIAAAVQLKQRQHPERIVTRILSDVEQKYGKQPLTRLVTENEL</sequence>
<proteinExistence type="predicted"/>
<gene>
    <name evidence="1" type="ordered locus">Cag_1374</name>
</gene>
<dbReference type="KEGG" id="cch:Cag_1374"/>
<dbReference type="AlphaFoldDB" id="Q3AQU3"/>
<name>Q3AQU3_CHLCH</name>
<accession>Q3AQU3</accession>